<proteinExistence type="predicted"/>
<evidence type="ECO:0000313" key="11">
    <source>
        <dbReference type="Proteomes" id="UP001206128"/>
    </source>
</evidence>
<gene>
    <name evidence="10" type="ORF">LX83_000997</name>
</gene>
<keyword evidence="11" id="KW-1185">Reference proteome</keyword>
<evidence type="ECO:0000256" key="3">
    <source>
        <dbReference type="ARBA" id="ARBA00023001"/>
    </source>
</evidence>
<dbReference type="InterPro" id="IPR027390">
    <property type="entry name" value="Endoglucanase_F_dom3"/>
</dbReference>
<evidence type="ECO:0000256" key="1">
    <source>
        <dbReference type="ARBA" id="ARBA00022729"/>
    </source>
</evidence>
<dbReference type="AlphaFoldDB" id="A0AAE3GBD2"/>
<evidence type="ECO:0000256" key="6">
    <source>
        <dbReference type="ARBA" id="ARBA00023326"/>
    </source>
</evidence>
<keyword evidence="1 9" id="KW-0732">Signal</keyword>
<evidence type="ECO:0000256" key="9">
    <source>
        <dbReference type="SAM" id="SignalP"/>
    </source>
</evidence>
<feature type="region of interest" description="Disordered" evidence="8">
    <location>
        <begin position="142"/>
        <end position="164"/>
    </location>
</feature>
<keyword evidence="5" id="KW-0326">Glycosidase</keyword>
<dbReference type="Gene3D" id="4.10.870.10">
    <property type="entry name" value="Endo-1,4-beta-glucanase f. Domain 3"/>
    <property type="match status" value="1"/>
</dbReference>
<comment type="caution">
    <text evidence="10">The sequence shown here is derived from an EMBL/GenBank/DDBJ whole genome shotgun (WGS) entry which is preliminary data.</text>
</comment>
<dbReference type="Gene3D" id="1.50.10.10">
    <property type="match status" value="1"/>
</dbReference>
<evidence type="ECO:0000256" key="8">
    <source>
        <dbReference type="SAM" id="MobiDB-lite"/>
    </source>
</evidence>
<feature type="chain" id="PRO_5042117736" evidence="9">
    <location>
        <begin position="34"/>
        <end position="683"/>
    </location>
</feature>
<dbReference type="InterPro" id="IPR023309">
    <property type="entry name" value="Endo-1-4-beta-glucanase_dom2"/>
</dbReference>
<keyword evidence="2 10" id="KW-0378">Hydrolase</keyword>
<feature type="active site" description="Nucleophile" evidence="7">
    <location>
        <position position="276"/>
    </location>
</feature>
<sequence>MRTRFRARPRKWGPLRGLLAAAAVGVLVFPAGASAVSAAPLAEQDLGSRLAADYEAAFLTQYNKIKDPANGYFRQFGDLLVPYHSVETLIVEAPDHGHETTSEAFSYYLWLEATYGQITGNWEPFNKAWRSMETYIIPAQKDQPTNSGYNPAKPATYAAEHGDPSGYPSRLDSGVSVGQDPIANELSSTYGTNNIYGMHWLLDVDNVYGYGFCGDGSKNAPAYINTFQRGEQESVWETVTHPSCETFKFGGKNGFLDLFTGDSSYSKQWRYTNAPDADARAVQVAYWAKTWADKQGKGSQISSAVANAAKMGDYLRYSMYDKYFKKIGNCTSPSCPAGSGKNSAHYLLGWYYSWGGADASAQYPWAFRIGSSAPHQGYQNPLAAWALANDPQLKPKSATGATDWATSLNRQLEFLQWLQSAEGGIAGGASNSWGGSYGTPPANSPKFYGMAYDYQPVWHDPPSNRWFGFQTWGMERVAQYYYVTKDSRAKSILDKWVPWAINNTTVGTGGSFAIPADLQWSGQPNNWTGNPSTNTNLHVSVLNKNNDVGIAASLAKTLLYYAAGSGNTQARTTGEKLLDALLGNTDSKGIAVPETRADYNRFDDTYSQGGLYVPNGWTGKMANGDTINSSSTFLSIRSFYKQDPDWSKVQSYLNGGAVPTFTYHRFWSQAEIATAFAVHAELF</sequence>
<dbReference type="InterPro" id="IPR008928">
    <property type="entry name" value="6-hairpin_glycosidase_sf"/>
</dbReference>
<dbReference type="Pfam" id="PF02011">
    <property type="entry name" value="Glyco_hydro_48"/>
    <property type="match status" value="1"/>
</dbReference>
<feature type="signal peptide" evidence="9">
    <location>
        <begin position="1"/>
        <end position="33"/>
    </location>
</feature>
<dbReference type="RefSeq" id="WP_253767538.1">
    <property type="nucleotide sequence ID" value="NZ_JAMTCK010000002.1"/>
</dbReference>
<name>A0AAE3GBD2_9PSEU</name>
<feature type="active site" description="Proton donor" evidence="7">
    <location>
        <position position="103"/>
    </location>
</feature>
<dbReference type="InterPro" id="IPR012341">
    <property type="entry name" value="6hp_glycosidase-like_sf"/>
</dbReference>
<keyword evidence="3" id="KW-0136">Cellulose degradation</keyword>
<accession>A0AAE3GBD2</accession>
<dbReference type="GO" id="GO:0030245">
    <property type="term" value="P:cellulose catabolic process"/>
    <property type="evidence" value="ECO:0007669"/>
    <property type="project" value="UniProtKB-KW"/>
</dbReference>
<keyword evidence="4" id="KW-0119">Carbohydrate metabolism</keyword>
<keyword evidence="6" id="KW-0624">Polysaccharide degradation</keyword>
<organism evidence="10 11">
    <name type="scientific">Goodfellowiella coeruleoviolacea</name>
    <dbReference type="NCBI Taxonomy" id="334858"/>
    <lineage>
        <taxon>Bacteria</taxon>
        <taxon>Bacillati</taxon>
        <taxon>Actinomycetota</taxon>
        <taxon>Actinomycetes</taxon>
        <taxon>Pseudonocardiales</taxon>
        <taxon>Pseudonocardiaceae</taxon>
        <taxon>Goodfellowiella</taxon>
    </lineage>
</organism>
<evidence type="ECO:0000256" key="4">
    <source>
        <dbReference type="ARBA" id="ARBA00023277"/>
    </source>
</evidence>
<reference evidence="10" key="1">
    <citation type="submission" date="2022-06" db="EMBL/GenBank/DDBJ databases">
        <title>Genomic Encyclopedia of Archaeal and Bacterial Type Strains, Phase II (KMG-II): from individual species to whole genera.</title>
        <authorList>
            <person name="Goeker M."/>
        </authorList>
    </citation>
    <scope>NUCLEOTIDE SEQUENCE</scope>
    <source>
        <strain evidence="10">DSM 43935</strain>
    </source>
</reference>
<evidence type="ECO:0000256" key="2">
    <source>
        <dbReference type="ARBA" id="ARBA00022801"/>
    </source>
</evidence>
<protein>
    <submittedName>
        <fullName evidence="10">Glycosyl hydrolase family 48</fullName>
    </submittedName>
</protein>
<evidence type="ECO:0000256" key="7">
    <source>
        <dbReference type="PIRSR" id="PIRSR600556-1"/>
    </source>
</evidence>
<dbReference type="Proteomes" id="UP001206128">
    <property type="component" value="Unassembled WGS sequence"/>
</dbReference>
<dbReference type="SUPFAM" id="SSF48208">
    <property type="entry name" value="Six-hairpin glycosidases"/>
    <property type="match status" value="1"/>
</dbReference>
<evidence type="ECO:0000313" key="10">
    <source>
        <dbReference type="EMBL" id="MCP2164157.1"/>
    </source>
</evidence>
<evidence type="ECO:0000256" key="5">
    <source>
        <dbReference type="ARBA" id="ARBA00023295"/>
    </source>
</evidence>
<dbReference type="PRINTS" id="PR00844">
    <property type="entry name" value="GLHYDRLASE48"/>
</dbReference>
<dbReference type="InterPro" id="IPR000556">
    <property type="entry name" value="Glyco_hydro_48F"/>
</dbReference>
<dbReference type="GO" id="GO:0008810">
    <property type="term" value="F:cellulase activity"/>
    <property type="evidence" value="ECO:0007669"/>
    <property type="project" value="InterPro"/>
</dbReference>
<dbReference type="EMBL" id="JAMTCK010000002">
    <property type="protein sequence ID" value="MCP2164157.1"/>
    <property type="molecule type" value="Genomic_DNA"/>
</dbReference>
<dbReference type="Gene3D" id="2.170.160.10">
    <property type="entry name" value="Endo-1,4-beta-glucanase f. Domain 2"/>
    <property type="match status" value="1"/>
</dbReference>